<dbReference type="Proteomes" id="UP001374535">
    <property type="component" value="Chromosome 11"/>
</dbReference>
<evidence type="ECO:0000313" key="1">
    <source>
        <dbReference type="EMBL" id="WVY90257.1"/>
    </source>
</evidence>
<gene>
    <name evidence="1" type="ORF">V8G54_035771</name>
</gene>
<name>A0AAQ3MFX5_VIGMU</name>
<dbReference type="EMBL" id="CP144690">
    <property type="protein sequence ID" value="WVY90257.1"/>
    <property type="molecule type" value="Genomic_DNA"/>
</dbReference>
<dbReference type="AlphaFoldDB" id="A0AAQ3MFX5"/>
<protein>
    <submittedName>
        <fullName evidence="1">Uncharacterized protein</fullName>
    </submittedName>
</protein>
<keyword evidence="2" id="KW-1185">Reference proteome</keyword>
<evidence type="ECO:0000313" key="2">
    <source>
        <dbReference type="Proteomes" id="UP001374535"/>
    </source>
</evidence>
<sequence length="126" mass="14181">MYNNAIPSAIFLHGSLCKLQRISPRFAQLFIKQPALATLLPFPSLIIITSKHLPPQSCGIIHAPHLQFHPLCSSDTLPLPVPPLNNKKQIRKIQKNANIPLSNSSLVYRSMIPYGYLFNKKQTTRL</sequence>
<proteinExistence type="predicted"/>
<organism evidence="1 2">
    <name type="scientific">Vigna mungo</name>
    <name type="common">Black gram</name>
    <name type="synonym">Phaseolus mungo</name>
    <dbReference type="NCBI Taxonomy" id="3915"/>
    <lineage>
        <taxon>Eukaryota</taxon>
        <taxon>Viridiplantae</taxon>
        <taxon>Streptophyta</taxon>
        <taxon>Embryophyta</taxon>
        <taxon>Tracheophyta</taxon>
        <taxon>Spermatophyta</taxon>
        <taxon>Magnoliopsida</taxon>
        <taxon>eudicotyledons</taxon>
        <taxon>Gunneridae</taxon>
        <taxon>Pentapetalae</taxon>
        <taxon>rosids</taxon>
        <taxon>fabids</taxon>
        <taxon>Fabales</taxon>
        <taxon>Fabaceae</taxon>
        <taxon>Papilionoideae</taxon>
        <taxon>50 kb inversion clade</taxon>
        <taxon>NPAAA clade</taxon>
        <taxon>indigoferoid/millettioid clade</taxon>
        <taxon>Phaseoleae</taxon>
        <taxon>Vigna</taxon>
    </lineage>
</organism>
<accession>A0AAQ3MFX5</accession>
<reference evidence="1 2" key="1">
    <citation type="journal article" date="2023" name="Life. Sci Alliance">
        <title>Evolutionary insights into 3D genome organization and epigenetic landscape of Vigna mungo.</title>
        <authorList>
            <person name="Junaid A."/>
            <person name="Singh B."/>
            <person name="Bhatia S."/>
        </authorList>
    </citation>
    <scope>NUCLEOTIDE SEQUENCE [LARGE SCALE GENOMIC DNA]</scope>
    <source>
        <strain evidence="1">Urdbean</strain>
    </source>
</reference>